<organism evidence="2">
    <name type="scientific">Camponotus floridanus</name>
    <name type="common">Florida carpenter ant</name>
    <dbReference type="NCBI Taxonomy" id="104421"/>
    <lineage>
        <taxon>Eukaryota</taxon>
        <taxon>Metazoa</taxon>
        <taxon>Ecdysozoa</taxon>
        <taxon>Arthropoda</taxon>
        <taxon>Hexapoda</taxon>
        <taxon>Insecta</taxon>
        <taxon>Pterygota</taxon>
        <taxon>Neoptera</taxon>
        <taxon>Endopterygota</taxon>
        <taxon>Hymenoptera</taxon>
        <taxon>Apocrita</taxon>
        <taxon>Aculeata</taxon>
        <taxon>Formicoidea</taxon>
        <taxon>Formicidae</taxon>
        <taxon>Formicinae</taxon>
        <taxon>Camponotus</taxon>
    </lineage>
</organism>
<keyword evidence="2" id="KW-1185">Reference proteome</keyword>
<accession>E2AHB9</accession>
<evidence type="ECO:0000313" key="2">
    <source>
        <dbReference type="Proteomes" id="UP000000311"/>
    </source>
</evidence>
<dbReference type="AlphaFoldDB" id="E2AHB9"/>
<protein>
    <submittedName>
        <fullName evidence="1">Uncharacterized protein</fullName>
    </submittedName>
</protein>
<dbReference type="EMBL" id="GL439483">
    <property type="protein sequence ID" value="EFN67236.1"/>
    <property type="molecule type" value="Genomic_DNA"/>
</dbReference>
<gene>
    <name evidence="1" type="ORF">EAG_09110</name>
</gene>
<dbReference type="InParanoid" id="E2AHB9"/>
<sequence length="502" mass="55813">MFIARLHTSKIGTSSVFGKHDRAIFRWEFIARNVLVLTPKSVATRRHLARTSGVQSAQVGSGQYGGPSSQVERTAWDGAWSMKPETPRLTTGRQHHRSWLLYRLSNLTGSGKGMRPMRPPKMAAVSKIAPGLSLAASAELIFSLFLTVISDDCRARTRRHRRLDVGSGQHVVRPAVKGVGKRDDERKTEPVMGEALRFFVFLYPILGPEGGEKGGGERKRLVEKKKGIPKSGFGRTPSHPSHRIPFLAQPVCKNVRSALLYPREEIRDTRATPGILPRVFALLQKHFSRETNFRFRELIRARRVVASSKYSGVGDATVLQYIETGRQQTNHAPATNLPGSNSCRSAAYAKPPGLYSQSSGAWYAMMAVTPESRGLNSPSTEDQWGNFLHRGLKASEILHEEKTIVPASLRLLGITGYGRCIYGDFENVAYGELRDGRILRDARGAVYRITSVPRANSDRNFLDQLSIGLQLPIYSQSIIKAQWYMKTSLSSEGDKNLKDSEL</sequence>
<name>E2AHB9_CAMFO</name>
<proteinExistence type="predicted"/>
<evidence type="ECO:0000313" key="1">
    <source>
        <dbReference type="EMBL" id="EFN67236.1"/>
    </source>
</evidence>
<reference evidence="1 2" key="1">
    <citation type="journal article" date="2010" name="Science">
        <title>Genomic comparison of the ants Camponotus floridanus and Harpegnathos saltator.</title>
        <authorList>
            <person name="Bonasio R."/>
            <person name="Zhang G."/>
            <person name="Ye C."/>
            <person name="Mutti N.S."/>
            <person name="Fang X."/>
            <person name="Qin N."/>
            <person name="Donahue G."/>
            <person name="Yang P."/>
            <person name="Li Q."/>
            <person name="Li C."/>
            <person name="Zhang P."/>
            <person name="Huang Z."/>
            <person name="Berger S.L."/>
            <person name="Reinberg D."/>
            <person name="Wang J."/>
            <person name="Liebig J."/>
        </authorList>
    </citation>
    <scope>NUCLEOTIDE SEQUENCE [LARGE SCALE GENOMIC DNA]</scope>
    <source>
        <strain evidence="2">C129</strain>
    </source>
</reference>
<dbReference type="Proteomes" id="UP000000311">
    <property type="component" value="Unassembled WGS sequence"/>
</dbReference>